<feature type="transmembrane region" description="Helical" evidence="1">
    <location>
        <begin position="237"/>
        <end position="260"/>
    </location>
</feature>
<organism evidence="3 4">
    <name type="scientific">Lachnotalea glycerini</name>
    <dbReference type="NCBI Taxonomy" id="1763509"/>
    <lineage>
        <taxon>Bacteria</taxon>
        <taxon>Bacillati</taxon>
        <taxon>Bacillota</taxon>
        <taxon>Clostridia</taxon>
        <taxon>Lachnospirales</taxon>
        <taxon>Lachnospiraceae</taxon>
        <taxon>Lachnotalea</taxon>
    </lineage>
</organism>
<dbReference type="Proteomes" id="UP000247523">
    <property type="component" value="Unassembled WGS sequence"/>
</dbReference>
<evidence type="ECO:0000313" key="4">
    <source>
        <dbReference type="Proteomes" id="UP000247523"/>
    </source>
</evidence>
<dbReference type="PANTHER" id="PTHR36435">
    <property type="entry name" value="SLR1288 PROTEIN"/>
    <property type="match status" value="1"/>
</dbReference>
<sequence length="276" mass="31534">MEILSNLKIRSFLLIVMAGFIIVFLLPLDSLFFVKYMNESVWYKVQSDICCYLIPLLVILFYLLKNEKHVTIFFQNKRFEIKDILLSDGGALLLGTGITCFLVFNLIYFNDFTEPVGNYFNSTDGVLYSFFEGVFLAPFCEEIIFRGYLLERMHKKWGTKKAIGISAFIFGILHLGGFVSSFIVGILFAIIRFKYQSLVPSMLAHMLNNIIVIGLKSFFLDQSANVNSASEKVSFNLYLGIMGISCVMILIGGILIWIFLKRNCKGAQHETYRISR</sequence>
<keyword evidence="1" id="KW-1133">Transmembrane helix</keyword>
<dbReference type="AlphaFoldDB" id="A0A318EMS1"/>
<feature type="transmembrane region" description="Helical" evidence="1">
    <location>
        <begin position="45"/>
        <end position="64"/>
    </location>
</feature>
<feature type="transmembrane region" description="Helical" evidence="1">
    <location>
        <begin position="12"/>
        <end position="33"/>
    </location>
</feature>
<feature type="transmembrane region" description="Helical" evidence="1">
    <location>
        <begin position="162"/>
        <end position="191"/>
    </location>
</feature>
<keyword evidence="1" id="KW-0472">Membrane</keyword>
<feature type="domain" description="CAAX prenyl protease 2/Lysostaphin resistance protein A-like" evidence="2">
    <location>
        <begin position="128"/>
        <end position="211"/>
    </location>
</feature>
<proteinExistence type="predicted"/>
<comment type="caution">
    <text evidence="3">The sequence shown here is derived from an EMBL/GenBank/DDBJ whole genome shotgun (WGS) entry which is preliminary data.</text>
</comment>
<dbReference type="EMBL" id="QICS01000007">
    <property type="protein sequence ID" value="PXV89157.1"/>
    <property type="molecule type" value="Genomic_DNA"/>
</dbReference>
<keyword evidence="3" id="KW-0378">Hydrolase</keyword>
<dbReference type="GO" id="GO:0004175">
    <property type="term" value="F:endopeptidase activity"/>
    <property type="evidence" value="ECO:0007669"/>
    <property type="project" value="UniProtKB-ARBA"/>
</dbReference>
<feature type="transmembrane region" description="Helical" evidence="1">
    <location>
        <begin position="128"/>
        <end position="150"/>
    </location>
</feature>
<evidence type="ECO:0000259" key="2">
    <source>
        <dbReference type="Pfam" id="PF02517"/>
    </source>
</evidence>
<dbReference type="PANTHER" id="PTHR36435:SF1">
    <property type="entry name" value="CAAX AMINO TERMINAL PROTEASE FAMILY PROTEIN"/>
    <property type="match status" value="1"/>
</dbReference>
<protein>
    <submittedName>
        <fullName evidence="3">Membrane protease YdiL (CAAX protease family)</fullName>
    </submittedName>
</protein>
<dbReference type="GO" id="GO:0006508">
    <property type="term" value="P:proteolysis"/>
    <property type="evidence" value="ECO:0007669"/>
    <property type="project" value="UniProtKB-KW"/>
</dbReference>
<dbReference type="GO" id="GO:0080120">
    <property type="term" value="P:CAAX-box protein maturation"/>
    <property type="evidence" value="ECO:0007669"/>
    <property type="project" value="UniProtKB-ARBA"/>
</dbReference>
<reference evidence="3 4" key="1">
    <citation type="submission" date="2018-05" db="EMBL/GenBank/DDBJ databases">
        <title>Genomic Encyclopedia of Type Strains, Phase IV (KMG-IV): sequencing the most valuable type-strain genomes for metagenomic binning, comparative biology and taxonomic classification.</title>
        <authorList>
            <person name="Goeker M."/>
        </authorList>
    </citation>
    <scope>NUCLEOTIDE SEQUENCE [LARGE SCALE GENOMIC DNA]</scope>
    <source>
        <strain evidence="3 4">DSM 28816</strain>
    </source>
</reference>
<name>A0A318EMS1_9FIRM</name>
<keyword evidence="1" id="KW-0812">Transmembrane</keyword>
<gene>
    <name evidence="3" type="ORF">C8E03_107134</name>
</gene>
<evidence type="ECO:0000313" key="3">
    <source>
        <dbReference type="EMBL" id="PXV89157.1"/>
    </source>
</evidence>
<dbReference type="Pfam" id="PF02517">
    <property type="entry name" value="Rce1-like"/>
    <property type="match status" value="1"/>
</dbReference>
<dbReference type="RefSeq" id="WP_110291300.1">
    <property type="nucleotide sequence ID" value="NZ_QICS01000007.1"/>
</dbReference>
<dbReference type="InterPro" id="IPR003675">
    <property type="entry name" value="Rce1/LyrA-like_dom"/>
</dbReference>
<dbReference type="InterPro" id="IPR052710">
    <property type="entry name" value="CAAX_protease"/>
</dbReference>
<accession>A0A318EMS1</accession>
<evidence type="ECO:0000256" key="1">
    <source>
        <dbReference type="SAM" id="Phobius"/>
    </source>
</evidence>
<keyword evidence="3" id="KW-0645">Protease</keyword>
<feature type="transmembrane region" description="Helical" evidence="1">
    <location>
        <begin position="85"/>
        <end position="108"/>
    </location>
</feature>